<organism evidence="2 3">
    <name type="scientific">Alistipes indistinctus YIT 12060</name>
    <dbReference type="NCBI Taxonomy" id="742725"/>
    <lineage>
        <taxon>Bacteria</taxon>
        <taxon>Pseudomonadati</taxon>
        <taxon>Bacteroidota</taxon>
        <taxon>Bacteroidia</taxon>
        <taxon>Bacteroidales</taxon>
        <taxon>Rikenellaceae</taxon>
        <taxon>Alistipes</taxon>
    </lineage>
</organism>
<dbReference type="HOGENOM" id="CLU_058034_0_0_10"/>
<comment type="caution">
    <text evidence="2">The sequence shown here is derived from an EMBL/GenBank/DDBJ whole genome shotgun (WGS) entry which is preliminary data.</text>
</comment>
<dbReference type="Proteomes" id="UP000006008">
    <property type="component" value="Unassembled WGS sequence"/>
</dbReference>
<dbReference type="Pfam" id="PF13201">
    <property type="entry name" value="PCMD"/>
    <property type="match status" value="1"/>
</dbReference>
<dbReference type="PROSITE" id="PS51257">
    <property type="entry name" value="PROKAR_LIPOPROTEIN"/>
    <property type="match status" value="1"/>
</dbReference>
<evidence type="ECO:0000313" key="3">
    <source>
        <dbReference type="Proteomes" id="UP000006008"/>
    </source>
</evidence>
<proteinExistence type="predicted"/>
<evidence type="ECO:0000259" key="1">
    <source>
        <dbReference type="Pfam" id="PF13201"/>
    </source>
</evidence>
<reference evidence="2 3" key="1">
    <citation type="submission" date="2011-08" db="EMBL/GenBank/DDBJ databases">
        <title>The Genome Sequence of Alistipes indistinctus YIT 12060.</title>
        <authorList>
            <consortium name="The Broad Institute Genome Sequencing Platform"/>
            <person name="Earl A."/>
            <person name="Ward D."/>
            <person name="Feldgarden M."/>
            <person name="Gevers D."/>
            <person name="Morotomi M."/>
            <person name="Young S.K."/>
            <person name="Zeng Q."/>
            <person name="Gargeya S."/>
            <person name="Fitzgerald M."/>
            <person name="Haas B."/>
            <person name="Abouelleil A."/>
            <person name="Alvarado L."/>
            <person name="Arachchi H.M."/>
            <person name="Berlin A."/>
            <person name="Brown A."/>
            <person name="Chapman S.B."/>
            <person name="Chen Z."/>
            <person name="Dunbar C."/>
            <person name="Freedman E."/>
            <person name="Gearin G."/>
            <person name="Gellesch M."/>
            <person name="Goldberg J."/>
            <person name="Griggs A."/>
            <person name="Gujja S."/>
            <person name="Heiman D."/>
            <person name="Howarth C."/>
            <person name="Larson L."/>
            <person name="Lui A."/>
            <person name="MacDonald P.J.P."/>
            <person name="Montmayeur A."/>
            <person name="Murphy C."/>
            <person name="Neiman D."/>
            <person name="Pearson M."/>
            <person name="Priest M."/>
            <person name="Roberts A."/>
            <person name="Saif S."/>
            <person name="Shea T."/>
            <person name="Shenoy N."/>
            <person name="Sisk P."/>
            <person name="Stolte C."/>
            <person name="Sykes S."/>
            <person name="Wortman J."/>
            <person name="Nusbaum C."/>
            <person name="Birren B."/>
        </authorList>
    </citation>
    <scope>NUCLEOTIDE SEQUENCE [LARGE SCALE GENOMIC DNA]</scope>
    <source>
        <strain evidence="2 3">YIT 12060</strain>
    </source>
</reference>
<dbReference type="EMBL" id="ADLD01000013">
    <property type="protein sequence ID" value="EHB91462.1"/>
    <property type="molecule type" value="Genomic_DNA"/>
</dbReference>
<name>G5HA46_9BACT</name>
<dbReference type="Gene3D" id="2.60.120.890">
    <property type="entry name" value="BT2081, beta-jelly-roll domain"/>
    <property type="match status" value="1"/>
</dbReference>
<feature type="domain" description="Putative carbohydrate metabolism" evidence="1">
    <location>
        <begin position="121"/>
        <end position="363"/>
    </location>
</feature>
<gene>
    <name evidence="2" type="ORF">HMPREF9450_01511</name>
</gene>
<keyword evidence="3" id="KW-1185">Reference proteome</keyword>
<dbReference type="OrthoDB" id="713122at2"/>
<protein>
    <recommendedName>
        <fullName evidence="1">Putative carbohydrate metabolism domain-containing protein</fullName>
    </recommendedName>
</protein>
<dbReference type="Gene3D" id="2.60.40.2340">
    <property type="match status" value="1"/>
</dbReference>
<dbReference type="InterPro" id="IPR038653">
    <property type="entry name" value="Put_CMD_sf"/>
</dbReference>
<dbReference type="AlphaFoldDB" id="G5HA46"/>
<dbReference type="STRING" id="742725.HMPREF9450_01511"/>
<dbReference type="PATRIC" id="fig|742725.3.peg.1600"/>
<dbReference type="InterPro" id="IPR025112">
    <property type="entry name" value="PCMD"/>
</dbReference>
<sequence length="365" mass="39671">MRTLTILLGTMLCFGLSGCIKNEPLNTEADIVKCILPPGILKSDPLITNNTVLLLILPGTAEIDHLAPEFELTPGATIKPKSGTVRDFTTPQTYTVTSEDGQWSKVYTVTVSQADIPTVYDFEHWRTANKYETPYEVLEPGNEEINIWASGNAGFAIAAGNAAQPDDFPTFSTTDAYQGKLAAQLVTRSTGKWGALAGMPIAAGNLFIGTFDGSSAMADPLGATHFGLPLGQKPVRFLGHYRYISGGNVTGKDGKEIIPVRRDIGQIYAILYETDDNVQYLDGSNITTSPNIVARAMFTGIKETEGTGYELFDVTFVYEKPYDPEKQKHFRYNLAVVFAASERGAYFEGAVGSTLYIDAVQVICE</sequence>
<dbReference type="eggNOG" id="ENOG502Z913">
    <property type="taxonomic scope" value="Bacteria"/>
</dbReference>
<evidence type="ECO:0000313" key="2">
    <source>
        <dbReference type="EMBL" id="EHB91462.1"/>
    </source>
</evidence>
<accession>G5HA46</accession>